<name>A0A1H8VXV1_9BRAD</name>
<accession>A0A1H8VXV1</accession>
<keyword evidence="3" id="KW-1185">Reference proteome</keyword>
<reference evidence="3" key="1">
    <citation type="submission" date="2016-10" db="EMBL/GenBank/DDBJ databases">
        <authorList>
            <person name="Varghese N."/>
            <person name="Submissions S."/>
        </authorList>
    </citation>
    <scope>NUCLEOTIDE SEQUENCE [LARGE SCALE GENOMIC DNA]</scope>
    <source>
        <strain evidence="3">DSM 123</strain>
    </source>
</reference>
<gene>
    <name evidence="2" type="ORF">SAMN05444123_11020</name>
</gene>
<organism evidence="2 3">
    <name type="scientific">Rhodopseudomonas pseudopalustris</name>
    <dbReference type="NCBI Taxonomy" id="1513892"/>
    <lineage>
        <taxon>Bacteria</taxon>
        <taxon>Pseudomonadati</taxon>
        <taxon>Pseudomonadota</taxon>
        <taxon>Alphaproteobacteria</taxon>
        <taxon>Hyphomicrobiales</taxon>
        <taxon>Nitrobacteraceae</taxon>
        <taxon>Rhodopseudomonas</taxon>
    </lineage>
</organism>
<proteinExistence type="predicted"/>
<evidence type="ECO:0000313" key="3">
    <source>
        <dbReference type="Proteomes" id="UP000199615"/>
    </source>
</evidence>
<dbReference type="AlphaFoldDB" id="A0A1H8VXV1"/>
<dbReference type="EMBL" id="FODT01000010">
    <property type="protein sequence ID" value="SEP20067.1"/>
    <property type="molecule type" value="Genomic_DNA"/>
</dbReference>
<dbReference type="NCBIfam" id="TIGR01537">
    <property type="entry name" value="portal_HK97"/>
    <property type="match status" value="1"/>
</dbReference>
<evidence type="ECO:0000313" key="2">
    <source>
        <dbReference type="EMBL" id="SEP20067.1"/>
    </source>
</evidence>
<sequence length="383" mass="42132">MLSIFGAGLPGAITRAQALDVPVVSTAIRTLSEAAATLSIKVVRINDDGTETDDAKHPVAKLLQDQVNDWTSAFELVRDLVVQALTCDAGGIAWINRVDGRPHEIIIYQPGKISVSYADTGEPSYRIDSRLLDAADVIHLRSPFSRCPLTMAMRAISVAWHLENHALNLFKKGARPGGVIKFKKTLGDEGLKKMKAGWRAAFSGSDNSGETAVLWDDADFQQLTLNSTDSQFLENRKFQILEICRAFRIPPGMAYELDRVTYNNGEQQGQEFLSYSLEPWLHALENCFRRALFSTDERASYRVVFDRDDLTRASLTERAAAINSLRASKVLNANEGRSWIGLQPYEGGDVYENTNISTDTPAADGSNPRAGSTPPKQKLQAAA</sequence>
<dbReference type="Gene3D" id="3.40.140.120">
    <property type="match status" value="1"/>
</dbReference>
<dbReference type="InterPro" id="IPR006944">
    <property type="entry name" value="Phage/GTA_portal"/>
</dbReference>
<evidence type="ECO:0000256" key="1">
    <source>
        <dbReference type="SAM" id="MobiDB-lite"/>
    </source>
</evidence>
<dbReference type="Gene3D" id="1.20.1270.210">
    <property type="match status" value="1"/>
</dbReference>
<dbReference type="Gene3D" id="3.30.1120.70">
    <property type="match status" value="1"/>
</dbReference>
<dbReference type="Pfam" id="PF04860">
    <property type="entry name" value="Phage_portal"/>
    <property type="match status" value="1"/>
</dbReference>
<feature type="region of interest" description="Disordered" evidence="1">
    <location>
        <begin position="351"/>
        <end position="383"/>
    </location>
</feature>
<protein>
    <submittedName>
        <fullName evidence="2">Phage portal protein, HK97 family</fullName>
    </submittedName>
</protein>
<dbReference type="Proteomes" id="UP000199615">
    <property type="component" value="Unassembled WGS sequence"/>
</dbReference>
<dbReference type="InterPro" id="IPR006427">
    <property type="entry name" value="Portal_HK97"/>
</dbReference>